<gene>
    <name evidence="2" type="ORF">QE417_002874</name>
</gene>
<dbReference type="InterPro" id="IPR029058">
    <property type="entry name" value="AB_hydrolase_fold"/>
</dbReference>
<comment type="caution">
    <text evidence="2">The sequence shown here is derived from an EMBL/GenBank/DDBJ whole genome shotgun (WGS) entry which is preliminary data.</text>
</comment>
<keyword evidence="2" id="KW-0378">Hydrolase</keyword>
<evidence type="ECO:0000313" key="3">
    <source>
        <dbReference type="Proteomes" id="UP001258315"/>
    </source>
</evidence>
<dbReference type="GO" id="GO:0016787">
    <property type="term" value="F:hydrolase activity"/>
    <property type="evidence" value="ECO:0007669"/>
    <property type="project" value="UniProtKB-KW"/>
</dbReference>
<accession>A0ABU3GVK1</accession>
<dbReference type="Proteomes" id="UP001258315">
    <property type="component" value="Unassembled WGS sequence"/>
</dbReference>
<feature type="signal peptide" evidence="1">
    <location>
        <begin position="1"/>
        <end position="19"/>
    </location>
</feature>
<reference evidence="3" key="1">
    <citation type="submission" date="2023-07" db="EMBL/GenBank/DDBJ databases">
        <title>Functional and genomic diversity of the sorghum phyllosphere microbiome.</title>
        <authorList>
            <person name="Shade A."/>
        </authorList>
    </citation>
    <scope>NUCLEOTIDE SEQUENCE [LARGE SCALE GENOMIC DNA]</scope>
    <source>
        <strain evidence="3">SORGH_AS_0422</strain>
    </source>
</reference>
<dbReference type="Gene3D" id="3.40.50.1820">
    <property type="entry name" value="alpha/beta hydrolase"/>
    <property type="match status" value="1"/>
</dbReference>
<feature type="chain" id="PRO_5045882608" evidence="1">
    <location>
        <begin position="20"/>
        <end position="452"/>
    </location>
</feature>
<evidence type="ECO:0000313" key="2">
    <source>
        <dbReference type="EMBL" id="MDT3403802.1"/>
    </source>
</evidence>
<dbReference type="EMBL" id="JAVLVU010000001">
    <property type="protein sequence ID" value="MDT3403802.1"/>
    <property type="molecule type" value="Genomic_DNA"/>
</dbReference>
<sequence>MIRYFTLLLLVISIINCSAASGTWESTVTGCNIKFTATEATTPAKDFAGNYVTVVYLENLNLKNAGRNSNQANVAWLLAQGYRVIELNYAGDKRTVSPVINQDIMAINKAIANGSFCGYKDCSHEQSYVLFEGYRIVRNVPYFKDDPTVYNSPIEYKEGVYLKMDIVYPANPAKPVPVILSFSYSNSYATYNGGKKALTDEHKNQRLKLEYSLAAFNDSFLEGAPANGMAWAIADHPKYCQWGKGKPVNGREDTYKSYQTNPDAARKVRSAVRTLRKMDKELGLSGKIGIYGFSRGSTAGSLAVGDRSVEGIDTAGFNTGTSAKVQAAALGPGVFDYTQIYNILNDGDGNLETRCVWAWGELDKNYALWRSMGSAYLVQSSASPVMFFHNTDDDYYYQDQIAHFKARLDSLHVPVSTMVNYGNGHSVPQTPESLNQLYRFFSKYLKPLAVRK</sequence>
<organism evidence="2 3">
    <name type="scientific">Mucilaginibacter terrae</name>
    <dbReference type="NCBI Taxonomy" id="1955052"/>
    <lineage>
        <taxon>Bacteria</taxon>
        <taxon>Pseudomonadati</taxon>
        <taxon>Bacteroidota</taxon>
        <taxon>Sphingobacteriia</taxon>
        <taxon>Sphingobacteriales</taxon>
        <taxon>Sphingobacteriaceae</taxon>
        <taxon>Mucilaginibacter</taxon>
    </lineage>
</organism>
<evidence type="ECO:0000256" key="1">
    <source>
        <dbReference type="SAM" id="SignalP"/>
    </source>
</evidence>
<protein>
    <submittedName>
        <fullName evidence="2">Dienelactone hydrolase</fullName>
    </submittedName>
</protein>
<proteinExistence type="predicted"/>
<dbReference type="SUPFAM" id="SSF53474">
    <property type="entry name" value="alpha/beta-Hydrolases"/>
    <property type="match status" value="1"/>
</dbReference>
<keyword evidence="1" id="KW-0732">Signal</keyword>
<keyword evidence="3" id="KW-1185">Reference proteome</keyword>
<dbReference type="RefSeq" id="WP_311951108.1">
    <property type="nucleotide sequence ID" value="NZ_JAVLVU010000001.1"/>
</dbReference>
<name>A0ABU3GVK1_9SPHI</name>